<feature type="region of interest" description="Disordered" evidence="1">
    <location>
        <begin position="20"/>
        <end position="66"/>
    </location>
</feature>
<organism evidence="2 3">
    <name type="scientific">Aspergillus glaucus CBS 516.65</name>
    <dbReference type="NCBI Taxonomy" id="1160497"/>
    <lineage>
        <taxon>Eukaryota</taxon>
        <taxon>Fungi</taxon>
        <taxon>Dikarya</taxon>
        <taxon>Ascomycota</taxon>
        <taxon>Pezizomycotina</taxon>
        <taxon>Eurotiomycetes</taxon>
        <taxon>Eurotiomycetidae</taxon>
        <taxon>Eurotiales</taxon>
        <taxon>Aspergillaceae</taxon>
        <taxon>Aspergillus</taxon>
        <taxon>Aspergillus subgen. Aspergillus</taxon>
    </lineage>
</organism>
<protein>
    <recommendedName>
        <fullName evidence="4">Apple domain-containing protein</fullName>
    </recommendedName>
</protein>
<dbReference type="STRING" id="1160497.A0A1L9VPN8"/>
<feature type="compositionally biased region" description="Polar residues" evidence="1">
    <location>
        <begin position="20"/>
        <end position="31"/>
    </location>
</feature>
<dbReference type="Proteomes" id="UP000184300">
    <property type="component" value="Unassembled WGS sequence"/>
</dbReference>
<evidence type="ECO:0000313" key="2">
    <source>
        <dbReference type="EMBL" id="OJJ85887.1"/>
    </source>
</evidence>
<name>A0A1L9VPN8_ASPGL</name>
<dbReference type="GeneID" id="34457112"/>
<proteinExistence type="predicted"/>
<evidence type="ECO:0000313" key="3">
    <source>
        <dbReference type="Proteomes" id="UP000184300"/>
    </source>
</evidence>
<feature type="compositionally biased region" description="Low complexity" evidence="1">
    <location>
        <begin position="32"/>
        <end position="63"/>
    </location>
</feature>
<sequence>MVIGGAVGGGVCGTIVARNNSGSDNSAQSDMTSTSNPLTTQTPTKTSRSSTTPSTTSSALVTSGTTGMASNPCPSINGTTIQASTGSLFAVYCSVDWPKGDGAANGNGTVKDLQPYNFQYTLDDCITSCVNYNKDVGGGEKSCKAVTYAANLTAASVQGGELLS</sequence>
<dbReference type="EMBL" id="KV878893">
    <property type="protein sequence ID" value="OJJ85887.1"/>
    <property type="molecule type" value="Genomic_DNA"/>
</dbReference>
<gene>
    <name evidence="2" type="ORF">ASPGLDRAFT_1290753</name>
</gene>
<reference evidence="3" key="1">
    <citation type="journal article" date="2017" name="Genome Biol.">
        <title>Comparative genomics reveals high biological diversity and specific adaptations in the industrially and medically important fungal genus Aspergillus.</title>
        <authorList>
            <person name="de Vries R.P."/>
            <person name="Riley R."/>
            <person name="Wiebenga A."/>
            <person name="Aguilar-Osorio G."/>
            <person name="Amillis S."/>
            <person name="Uchima C.A."/>
            <person name="Anderluh G."/>
            <person name="Asadollahi M."/>
            <person name="Askin M."/>
            <person name="Barry K."/>
            <person name="Battaglia E."/>
            <person name="Bayram O."/>
            <person name="Benocci T."/>
            <person name="Braus-Stromeyer S.A."/>
            <person name="Caldana C."/>
            <person name="Canovas D."/>
            <person name="Cerqueira G.C."/>
            <person name="Chen F."/>
            <person name="Chen W."/>
            <person name="Choi C."/>
            <person name="Clum A."/>
            <person name="Dos Santos R.A."/>
            <person name="Damasio A.R."/>
            <person name="Diallinas G."/>
            <person name="Emri T."/>
            <person name="Fekete E."/>
            <person name="Flipphi M."/>
            <person name="Freyberg S."/>
            <person name="Gallo A."/>
            <person name="Gournas C."/>
            <person name="Habgood R."/>
            <person name="Hainaut M."/>
            <person name="Harispe M.L."/>
            <person name="Henrissat B."/>
            <person name="Hilden K.S."/>
            <person name="Hope R."/>
            <person name="Hossain A."/>
            <person name="Karabika E."/>
            <person name="Karaffa L."/>
            <person name="Karanyi Z."/>
            <person name="Krasevec N."/>
            <person name="Kuo A."/>
            <person name="Kusch H."/>
            <person name="LaButti K."/>
            <person name="Lagendijk E.L."/>
            <person name="Lapidus A."/>
            <person name="Levasseur A."/>
            <person name="Lindquist E."/>
            <person name="Lipzen A."/>
            <person name="Logrieco A.F."/>
            <person name="MacCabe A."/>
            <person name="Maekelae M.R."/>
            <person name="Malavazi I."/>
            <person name="Melin P."/>
            <person name="Meyer V."/>
            <person name="Mielnichuk N."/>
            <person name="Miskei M."/>
            <person name="Molnar A.P."/>
            <person name="Mule G."/>
            <person name="Ngan C.Y."/>
            <person name="Orejas M."/>
            <person name="Orosz E."/>
            <person name="Ouedraogo J.P."/>
            <person name="Overkamp K.M."/>
            <person name="Park H.-S."/>
            <person name="Perrone G."/>
            <person name="Piumi F."/>
            <person name="Punt P.J."/>
            <person name="Ram A.F."/>
            <person name="Ramon A."/>
            <person name="Rauscher S."/>
            <person name="Record E."/>
            <person name="Riano-Pachon D.M."/>
            <person name="Robert V."/>
            <person name="Roehrig J."/>
            <person name="Ruller R."/>
            <person name="Salamov A."/>
            <person name="Salih N.S."/>
            <person name="Samson R.A."/>
            <person name="Sandor E."/>
            <person name="Sanguinetti M."/>
            <person name="Schuetze T."/>
            <person name="Sepcic K."/>
            <person name="Shelest E."/>
            <person name="Sherlock G."/>
            <person name="Sophianopoulou V."/>
            <person name="Squina F.M."/>
            <person name="Sun H."/>
            <person name="Susca A."/>
            <person name="Todd R.B."/>
            <person name="Tsang A."/>
            <person name="Unkles S.E."/>
            <person name="van de Wiele N."/>
            <person name="van Rossen-Uffink D."/>
            <person name="Oliveira J.V."/>
            <person name="Vesth T.C."/>
            <person name="Visser J."/>
            <person name="Yu J.-H."/>
            <person name="Zhou M."/>
            <person name="Andersen M.R."/>
            <person name="Archer D.B."/>
            <person name="Baker S.E."/>
            <person name="Benoit I."/>
            <person name="Brakhage A.A."/>
            <person name="Braus G.H."/>
            <person name="Fischer R."/>
            <person name="Frisvad J.C."/>
            <person name="Goldman G.H."/>
            <person name="Houbraken J."/>
            <person name="Oakley B."/>
            <person name="Pocsi I."/>
            <person name="Scazzocchio C."/>
            <person name="Seiboth B."/>
            <person name="vanKuyk P.A."/>
            <person name="Wortman J."/>
            <person name="Dyer P.S."/>
            <person name="Grigoriev I.V."/>
        </authorList>
    </citation>
    <scope>NUCLEOTIDE SEQUENCE [LARGE SCALE GENOMIC DNA]</scope>
    <source>
        <strain evidence="3">CBS 516.65</strain>
    </source>
</reference>
<dbReference type="RefSeq" id="XP_022402581.1">
    <property type="nucleotide sequence ID" value="XM_022540851.1"/>
</dbReference>
<accession>A0A1L9VPN8</accession>
<dbReference type="VEuPathDB" id="FungiDB:ASPGLDRAFT_1290753"/>
<evidence type="ECO:0008006" key="4">
    <source>
        <dbReference type="Google" id="ProtNLM"/>
    </source>
</evidence>
<dbReference type="OrthoDB" id="5358884at2759"/>
<evidence type="ECO:0000256" key="1">
    <source>
        <dbReference type="SAM" id="MobiDB-lite"/>
    </source>
</evidence>
<keyword evidence="3" id="KW-1185">Reference proteome</keyword>
<dbReference type="AlphaFoldDB" id="A0A1L9VPN8"/>